<dbReference type="Pfam" id="PF02817">
    <property type="entry name" value="E3_binding"/>
    <property type="match status" value="1"/>
</dbReference>
<dbReference type="EC" id="2.3.1.-" evidence="9"/>
<dbReference type="InterPro" id="IPR011053">
    <property type="entry name" value="Single_hybrid_motif"/>
</dbReference>
<dbReference type="InterPro" id="IPR000089">
    <property type="entry name" value="Biotin_lipoyl"/>
</dbReference>
<dbReference type="Pfam" id="PF00364">
    <property type="entry name" value="Biotin_lipoyl"/>
    <property type="match status" value="1"/>
</dbReference>
<keyword evidence="4 9" id="KW-0808">Transferase</keyword>
<comment type="function">
    <text evidence="7">The pyruvate dehydrogenase complex catalyzes the overall conversion of pyruvate to acetyl-CoA and CO(2). It contains multiple copies of three enzymatic components: pyruvate dehydrogenase (E1), dihydrolipoamide acetyltransferase (E2) and lipoamide dehydrogenase (E3).</text>
</comment>
<dbReference type="CDD" id="cd06849">
    <property type="entry name" value="lipoyl_domain"/>
    <property type="match status" value="1"/>
</dbReference>
<dbReference type="PANTHER" id="PTHR43178:SF2">
    <property type="entry name" value="DIHYDROLIPOYLLYSINE-RESIDUE ACETYLTRANSFERASE COMPONENT OF PYRUVATE DEHYDROGENASE COMPLEX"/>
    <property type="match status" value="1"/>
</dbReference>
<dbReference type="PROSITE" id="PS51826">
    <property type="entry name" value="PSBD"/>
    <property type="match status" value="1"/>
</dbReference>
<evidence type="ECO:0000259" key="10">
    <source>
        <dbReference type="PROSITE" id="PS50968"/>
    </source>
</evidence>
<dbReference type="Pfam" id="PF00198">
    <property type="entry name" value="2-oxoacid_dh"/>
    <property type="match status" value="1"/>
</dbReference>
<dbReference type="PROSITE" id="PS50968">
    <property type="entry name" value="BIOTINYL_LIPOYL"/>
    <property type="match status" value="1"/>
</dbReference>
<dbReference type="GO" id="GO:0006086">
    <property type="term" value="P:pyruvate decarboxylation to acetyl-CoA"/>
    <property type="evidence" value="ECO:0007669"/>
    <property type="project" value="TreeGrafter"/>
</dbReference>
<reference evidence="12 13" key="1">
    <citation type="submission" date="2020-09" db="EMBL/GenBank/DDBJ databases">
        <title>Genome sequence of the banana aphid, Pentalonia nigronervosa Coquerel (Hemiptera: Aphididae) and its symbionts.</title>
        <authorList>
            <person name="Mathers T.C."/>
            <person name="Mugford S.T."/>
            <person name="Hogenhout S.A."/>
            <person name="Tripathi L."/>
        </authorList>
    </citation>
    <scope>NUCLEOTIDE SEQUENCE [LARGE SCALE GENOMIC DNA]</scope>
    <source>
        <strain evidence="12">Ba4</strain>
    </source>
</reference>
<name>A0A7H1B027_9GAMM</name>
<feature type="domain" description="Peripheral subunit-binding (PSBD)" evidence="11">
    <location>
        <begin position="112"/>
        <end position="149"/>
    </location>
</feature>
<evidence type="ECO:0000256" key="5">
    <source>
        <dbReference type="ARBA" id="ARBA00022823"/>
    </source>
</evidence>
<dbReference type="FunFam" id="3.30.559.10:FF:000004">
    <property type="entry name" value="Acetyltransferase component of pyruvate dehydrogenase complex"/>
    <property type="match status" value="1"/>
</dbReference>
<dbReference type="Gene3D" id="4.10.320.10">
    <property type="entry name" value="E3-binding domain"/>
    <property type="match status" value="1"/>
</dbReference>
<dbReference type="SUPFAM" id="SSF51230">
    <property type="entry name" value="Single hybrid motif"/>
    <property type="match status" value="1"/>
</dbReference>
<evidence type="ECO:0000259" key="11">
    <source>
        <dbReference type="PROSITE" id="PS51826"/>
    </source>
</evidence>
<dbReference type="AlphaFoldDB" id="A0A7H1B027"/>
<dbReference type="Gene3D" id="3.30.559.10">
    <property type="entry name" value="Chloramphenicol acetyltransferase-like domain"/>
    <property type="match status" value="1"/>
</dbReference>
<dbReference type="EMBL" id="CP061275">
    <property type="protein sequence ID" value="QNS02082.1"/>
    <property type="molecule type" value="Genomic_DNA"/>
</dbReference>
<dbReference type="InterPro" id="IPR004167">
    <property type="entry name" value="PSBD"/>
</dbReference>
<dbReference type="SUPFAM" id="SSF47005">
    <property type="entry name" value="Peripheral subunit-binding domain of 2-oxo acid dehydrogenase complex"/>
    <property type="match status" value="1"/>
</dbReference>
<evidence type="ECO:0000256" key="9">
    <source>
        <dbReference type="RuleBase" id="RU003423"/>
    </source>
</evidence>
<dbReference type="InterPro" id="IPR003016">
    <property type="entry name" value="2-oxoA_DH_lipoyl-BS"/>
</dbReference>
<dbReference type="InterPro" id="IPR023213">
    <property type="entry name" value="CAT-like_dom_sf"/>
</dbReference>
<sequence>MPDIGVDTVEVVEVLVKVNEKIKVEQGIVVVEGDKSSIEIPSPKEGIVKNIYVSIGDKVNSFDVIMTIELSEIKIMDESKKNIDLMQNNVQIFDKNNRSVIEGNRNRENIVYATPVVRRLARLLNVNLHQVIGTGRKRRILKQDVELYKNNVEINDLKSVKKTNFDSLNNSNKHEIELNLNQKLIGNNLHKNWMNIPHVTHFDEVDITVLEQFRKSYNNSHQNPDHKNGNITILIFILKVISHALKKFPIFNSSLSKDNKRIIFNQYTNIGVAMDINGSLIVPVLKNVNKKSIKQLSSELISISKKARENKLEFLDYQNGCFTVSNLGGIGNGWFSPIINAPEVAILGVARSQIKPFWNGECFVPVLMLPLSLSYDHRVINGADAMRFIMFIKKLLSDMSFLMM</sequence>
<protein>
    <recommendedName>
        <fullName evidence="9">Dihydrolipoamide acetyltransferase component of pyruvate dehydrogenase complex</fullName>
        <ecNumber evidence="9">2.3.1.-</ecNumber>
    </recommendedName>
</protein>
<comment type="catalytic activity">
    <reaction evidence="8">
        <text>N(6)-[(R)-dihydrolipoyl]-L-lysyl-[protein] + acetyl-CoA = N(6)-[(R)-S(8)-acetyldihydrolipoyl]-L-lysyl-[protein] + CoA</text>
        <dbReference type="Rhea" id="RHEA:17017"/>
        <dbReference type="Rhea" id="RHEA-COMP:10475"/>
        <dbReference type="Rhea" id="RHEA-COMP:10478"/>
        <dbReference type="ChEBI" id="CHEBI:57287"/>
        <dbReference type="ChEBI" id="CHEBI:57288"/>
        <dbReference type="ChEBI" id="CHEBI:83100"/>
        <dbReference type="ChEBI" id="CHEBI:83111"/>
        <dbReference type="EC" id="2.3.1.12"/>
    </reaction>
</comment>
<proteinExistence type="inferred from homology"/>
<comment type="similarity">
    <text evidence="2 9">Belongs to the 2-oxoacid dehydrogenase family.</text>
</comment>
<dbReference type="InterPro" id="IPR001078">
    <property type="entry name" value="2-oxoacid_DH_actylTfrase"/>
</dbReference>
<dbReference type="Proteomes" id="UP000516346">
    <property type="component" value="Chromosome"/>
</dbReference>
<comment type="cofactor">
    <cofactor evidence="1 9">
        <name>(R)-lipoate</name>
        <dbReference type="ChEBI" id="CHEBI:83088"/>
    </cofactor>
</comment>
<gene>
    <name evidence="12" type="ORF">ICW73_00335</name>
</gene>
<evidence type="ECO:0000256" key="2">
    <source>
        <dbReference type="ARBA" id="ARBA00007317"/>
    </source>
</evidence>
<dbReference type="SUPFAM" id="SSF52777">
    <property type="entry name" value="CoA-dependent acyltransferases"/>
    <property type="match status" value="1"/>
</dbReference>
<evidence type="ECO:0000256" key="6">
    <source>
        <dbReference type="ARBA" id="ARBA00023315"/>
    </source>
</evidence>
<keyword evidence="5 9" id="KW-0450">Lipoyl</keyword>
<evidence type="ECO:0000313" key="12">
    <source>
        <dbReference type="EMBL" id="QNS02082.1"/>
    </source>
</evidence>
<dbReference type="GO" id="GO:0005737">
    <property type="term" value="C:cytoplasm"/>
    <property type="evidence" value="ECO:0007669"/>
    <property type="project" value="TreeGrafter"/>
</dbReference>
<organism evidence="12 13">
    <name type="scientific">Buchnera aphidicola</name>
    <name type="common">Pentalonia nigronervosa</name>
    <dbReference type="NCBI Taxonomy" id="1309793"/>
    <lineage>
        <taxon>Bacteria</taxon>
        <taxon>Pseudomonadati</taxon>
        <taxon>Pseudomonadota</taxon>
        <taxon>Gammaproteobacteria</taxon>
        <taxon>Enterobacterales</taxon>
        <taxon>Erwiniaceae</taxon>
        <taxon>Buchnera</taxon>
    </lineage>
</organism>
<keyword evidence="6 9" id="KW-0012">Acyltransferase</keyword>
<evidence type="ECO:0000256" key="3">
    <source>
        <dbReference type="ARBA" id="ARBA00011484"/>
    </source>
</evidence>
<comment type="subunit">
    <text evidence="3">Forms a 24-polypeptide structural core with octahedral symmetry.</text>
</comment>
<dbReference type="PANTHER" id="PTHR43178">
    <property type="entry name" value="DIHYDROLIPOAMIDE ACETYLTRANSFERASE COMPONENT OF PYRUVATE DEHYDROGENASE COMPLEX"/>
    <property type="match status" value="1"/>
</dbReference>
<evidence type="ECO:0000256" key="7">
    <source>
        <dbReference type="ARBA" id="ARBA00025211"/>
    </source>
</evidence>
<feature type="domain" description="Lipoyl-binding" evidence="10">
    <location>
        <begin position="1"/>
        <end position="69"/>
    </location>
</feature>
<evidence type="ECO:0000256" key="4">
    <source>
        <dbReference type="ARBA" id="ARBA00022679"/>
    </source>
</evidence>
<evidence type="ECO:0000256" key="8">
    <source>
        <dbReference type="ARBA" id="ARBA00048370"/>
    </source>
</evidence>
<dbReference type="InterPro" id="IPR036625">
    <property type="entry name" value="E3-bd_dom_sf"/>
</dbReference>
<accession>A0A7H1B027</accession>
<dbReference type="GO" id="GO:0004742">
    <property type="term" value="F:dihydrolipoyllysine-residue acetyltransferase activity"/>
    <property type="evidence" value="ECO:0007669"/>
    <property type="project" value="UniProtKB-EC"/>
</dbReference>
<dbReference type="GO" id="GO:0031405">
    <property type="term" value="F:lipoic acid binding"/>
    <property type="evidence" value="ECO:0007669"/>
    <property type="project" value="TreeGrafter"/>
</dbReference>
<dbReference type="PROSITE" id="PS00189">
    <property type="entry name" value="LIPOYL"/>
    <property type="match status" value="1"/>
</dbReference>
<dbReference type="Gene3D" id="2.40.50.100">
    <property type="match status" value="1"/>
</dbReference>
<dbReference type="InterPro" id="IPR050743">
    <property type="entry name" value="2-oxoacid_DH_E2_comp"/>
</dbReference>
<evidence type="ECO:0000313" key="13">
    <source>
        <dbReference type="Proteomes" id="UP000516346"/>
    </source>
</evidence>
<evidence type="ECO:0000256" key="1">
    <source>
        <dbReference type="ARBA" id="ARBA00001938"/>
    </source>
</evidence>